<name>A0AAD3D056_9STRA</name>
<gene>
    <name evidence="1" type="ORF">CTEN210_10702</name>
</gene>
<dbReference type="Proteomes" id="UP001054902">
    <property type="component" value="Unassembled WGS sequence"/>
</dbReference>
<evidence type="ECO:0000313" key="2">
    <source>
        <dbReference type="Proteomes" id="UP001054902"/>
    </source>
</evidence>
<sequence length="120" mass="13741">MVFADSVNLARRLSSKNENDLMQENMMVILTPSTLIPLSTDKKKDYKQCKILANKISNVKDLPNECFEYKDIVASFQRKPTKSDTAIAFEGMGAGKASQNYAQIQRRYTNSHRQFTKEKK</sequence>
<protein>
    <submittedName>
        <fullName evidence="1">Uncharacterized protein</fullName>
    </submittedName>
</protein>
<dbReference type="AlphaFoldDB" id="A0AAD3D056"/>
<reference evidence="1 2" key="1">
    <citation type="journal article" date="2021" name="Sci. Rep.">
        <title>The genome of the diatom Chaetoceros tenuissimus carries an ancient integrated fragment of an extant virus.</title>
        <authorList>
            <person name="Hongo Y."/>
            <person name="Kimura K."/>
            <person name="Takaki Y."/>
            <person name="Yoshida Y."/>
            <person name="Baba S."/>
            <person name="Kobayashi G."/>
            <person name="Nagasaki K."/>
            <person name="Hano T."/>
            <person name="Tomaru Y."/>
        </authorList>
    </citation>
    <scope>NUCLEOTIDE SEQUENCE [LARGE SCALE GENOMIC DNA]</scope>
    <source>
        <strain evidence="1 2">NIES-3715</strain>
    </source>
</reference>
<evidence type="ECO:0000313" key="1">
    <source>
        <dbReference type="EMBL" id="GFH54225.1"/>
    </source>
</evidence>
<dbReference type="EMBL" id="BLLK01000047">
    <property type="protein sequence ID" value="GFH54225.1"/>
    <property type="molecule type" value="Genomic_DNA"/>
</dbReference>
<proteinExistence type="predicted"/>
<accession>A0AAD3D056</accession>
<comment type="caution">
    <text evidence="1">The sequence shown here is derived from an EMBL/GenBank/DDBJ whole genome shotgun (WGS) entry which is preliminary data.</text>
</comment>
<keyword evidence="2" id="KW-1185">Reference proteome</keyword>
<organism evidence="1 2">
    <name type="scientific">Chaetoceros tenuissimus</name>
    <dbReference type="NCBI Taxonomy" id="426638"/>
    <lineage>
        <taxon>Eukaryota</taxon>
        <taxon>Sar</taxon>
        <taxon>Stramenopiles</taxon>
        <taxon>Ochrophyta</taxon>
        <taxon>Bacillariophyta</taxon>
        <taxon>Coscinodiscophyceae</taxon>
        <taxon>Chaetocerotophycidae</taxon>
        <taxon>Chaetocerotales</taxon>
        <taxon>Chaetocerotaceae</taxon>
        <taxon>Chaetoceros</taxon>
    </lineage>
</organism>